<accession>X1AHM6</accession>
<gene>
    <name evidence="1" type="ORF">S01H4_14149</name>
</gene>
<comment type="caution">
    <text evidence="1">The sequence shown here is derived from an EMBL/GenBank/DDBJ whole genome shotgun (WGS) entry which is preliminary data.</text>
</comment>
<dbReference type="EMBL" id="BART01006210">
    <property type="protein sequence ID" value="GAG59521.1"/>
    <property type="molecule type" value="Genomic_DNA"/>
</dbReference>
<organism evidence="1">
    <name type="scientific">marine sediment metagenome</name>
    <dbReference type="NCBI Taxonomy" id="412755"/>
    <lineage>
        <taxon>unclassified sequences</taxon>
        <taxon>metagenomes</taxon>
        <taxon>ecological metagenomes</taxon>
    </lineage>
</organism>
<evidence type="ECO:0000313" key="1">
    <source>
        <dbReference type="EMBL" id="GAG59521.1"/>
    </source>
</evidence>
<name>X1AHM6_9ZZZZ</name>
<protein>
    <submittedName>
        <fullName evidence="1">Uncharacterized protein</fullName>
    </submittedName>
</protein>
<reference evidence="1" key="1">
    <citation type="journal article" date="2014" name="Front. Microbiol.">
        <title>High frequency of phylogenetically diverse reductive dehalogenase-homologous genes in deep subseafloor sedimentary metagenomes.</title>
        <authorList>
            <person name="Kawai M."/>
            <person name="Futagami T."/>
            <person name="Toyoda A."/>
            <person name="Takaki Y."/>
            <person name="Nishi S."/>
            <person name="Hori S."/>
            <person name="Arai W."/>
            <person name="Tsubouchi T."/>
            <person name="Morono Y."/>
            <person name="Uchiyama I."/>
            <person name="Ito T."/>
            <person name="Fujiyama A."/>
            <person name="Inagaki F."/>
            <person name="Takami H."/>
        </authorList>
    </citation>
    <scope>NUCLEOTIDE SEQUENCE</scope>
    <source>
        <strain evidence="1">Expedition CK06-06</strain>
    </source>
</reference>
<feature type="non-terminal residue" evidence="1">
    <location>
        <position position="1"/>
    </location>
</feature>
<proteinExistence type="predicted"/>
<dbReference type="AlphaFoldDB" id="X1AHM6"/>
<sequence length="55" mass="6267">EHDDAFWNGINNRNTLLAIAKDQKITLPSKSTMKGLRLVIKGAIADSWRPSWLKF</sequence>